<evidence type="ECO:0000256" key="2">
    <source>
        <dbReference type="SAM" id="SignalP"/>
    </source>
</evidence>
<sequence>MALNLIFMLSLIMAAGNLVDSRILLEKLSNENEQRNGGKLVANNDSDSKANNNKMVENLGDMKDSPPLPNIPLLPPIPGTGTTPSAPPFPFPFPFPVPQFPIPPFPGITPLPPIPTIPTFPLPPLPPIPTIPFLTPPPA</sequence>
<keyword evidence="2" id="KW-0732">Signal</keyword>
<organism evidence="3 4">
    <name type="scientific">Ziziphus jujuba</name>
    <name type="common">Chinese jujube</name>
    <name type="synonym">Ziziphus sativa</name>
    <dbReference type="NCBI Taxonomy" id="326968"/>
    <lineage>
        <taxon>Eukaryota</taxon>
        <taxon>Viridiplantae</taxon>
        <taxon>Streptophyta</taxon>
        <taxon>Embryophyta</taxon>
        <taxon>Tracheophyta</taxon>
        <taxon>Spermatophyta</taxon>
        <taxon>Magnoliopsida</taxon>
        <taxon>eudicotyledons</taxon>
        <taxon>Gunneridae</taxon>
        <taxon>Pentapetalae</taxon>
        <taxon>rosids</taxon>
        <taxon>fabids</taxon>
        <taxon>Rosales</taxon>
        <taxon>Rhamnaceae</taxon>
        <taxon>Paliureae</taxon>
        <taxon>Ziziphus</taxon>
    </lineage>
</organism>
<feature type="signal peptide" evidence="2">
    <location>
        <begin position="1"/>
        <end position="21"/>
    </location>
</feature>
<feature type="compositionally biased region" description="Low complexity" evidence="1">
    <location>
        <begin position="42"/>
        <end position="54"/>
    </location>
</feature>
<feature type="region of interest" description="Disordered" evidence="1">
    <location>
        <begin position="33"/>
        <end position="88"/>
    </location>
</feature>
<dbReference type="GeneID" id="107418498"/>
<feature type="chain" id="PRO_5045546101" evidence="2">
    <location>
        <begin position="22"/>
        <end position="139"/>
    </location>
</feature>
<evidence type="ECO:0000313" key="4">
    <source>
        <dbReference type="RefSeq" id="XP_015882681.2"/>
    </source>
</evidence>
<feature type="compositionally biased region" description="Pro residues" evidence="1">
    <location>
        <begin position="66"/>
        <end position="78"/>
    </location>
</feature>
<gene>
    <name evidence="4" type="primary">LOC107418498</name>
</gene>
<name>A0A6P3ZPN9_ZIZJJ</name>
<dbReference type="Proteomes" id="UP001652623">
    <property type="component" value="Chromosome 1"/>
</dbReference>
<dbReference type="RefSeq" id="XP_015882681.2">
    <property type="nucleotide sequence ID" value="XM_016027195.2"/>
</dbReference>
<accession>A0A6P3ZPN9</accession>
<protein>
    <submittedName>
        <fullName evidence="4">Verprolin</fullName>
    </submittedName>
</protein>
<reference evidence="4" key="2">
    <citation type="submission" date="2025-08" db="UniProtKB">
        <authorList>
            <consortium name="RefSeq"/>
        </authorList>
    </citation>
    <scope>IDENTIFICATION</scope>
    <source>
        <tissue evidence="4">Seedling</tissue>
    </source>
</reference>
<proteinExistence type="predicted"/>
<evidence type="ECO:0000256" key="1">
    <source>
        <dbReference type="SAM" id="MobiDB-lite"/>
    </source>
</evidence>
<reference evidence="3" key="1">
    <citation type="submission" date="2025-05" db="UniProtKB">
        <authorList>
            <consortium name="RefSeq"/>
        </authorList>
    </citation>
    <scope>NUCLEOTIDE SEQUENCE [LARGE SCALE GENOMIC DNA]</scope>
</reference>
<evidence type="ECO:0000313" key="3">
    <source>
        <dbReference type="Proteomes" id="UP001652623"/>
    </source>
</evidence>
<keyword evidence="3" id="KW-1185">Reference proteome</keyword>